<gene>
    <name evidence="1" type="ORF">ERS008207_03354</name>
</gene>
<dbReference type="Proteomes" id="UP000042394">
    <property type="component" value="Unassembled WGS sequence"/>
</dbReference>
<dbReference type="EMBL" id="CQPD01000037">
    <property type="protein sequence ID" value="CNU73473.1"/>
    <property type="molecule type" value="Genomic_DNA"/>
</dbReference>
<accession>A0A655DLW2</accession>
<evidence type="ECO:0000313" key="2">
    <source>
        <dbReference type="Proteomes" id="UP000042394"/>
    </source>
</evidence>
<sequence length="40" mass="4861">MFSNMTRFHYSYRREIRYQVNGRFTKCQPLALKSSPVFEA</sequence>
<protein>
    <submittedName>
        <fullName evidence="1">Uncharacterized protein</fullName>
    </submittedName>
</protein>
<reference evidence="1 2" key="1">
    <citation type="submission" date="2015-03" db="EMBL/GenBank/DDBJ databases">
        <authorList>
            <consortium name="Pathogen Informatics"/>
        </authorList>
    </citation>
    <scope>NUCLEOTIDE SEQUENCE [LARGE SCALE GENOMIC DNA]</scope>
    <source>
        <strain evidence="1 2">D4891</strain>
    </source>
</reference>
<name>A0A655DLW2_SALET</name>
<dbReference type="AlphaFoldDB" id="A0A655DLW2"/>
<organism evidence="1 2">
    <name type="scientific">Salmonella enterica subsp. enterica serovar Bovismorbificans</name>
    <dbReference type="NCBI Taxonomy" id="58097"/>
    <lineage>
        <taxon>Bacteria</taxon>
        <taxon>Pseudomonadati</taxon>
        <taxon>Pseudomonadota</taxon>
        <taxon>Gammaproteobacteria</taxon>
        <taxon>Enterobacterales</taxon>
        <taxon>Enterobacteriaceae</taxon>
        <taxon>Salmonella</taxon>
    </lineage>
</organism>
<proteinExistence type="predicted"/>
<evidence type="ECO:0000313" key="1">
    <source>
        <dbReference type="EMBL" id="CNU73473.1"/>
    </source>
</evidence>